<feature type="non-terminal residue" evidence="1">
    <location>
        <position position="1"/>
    </location>
</feature>
<proteinExistence type="predicted"/>
<organism evidence="1">
    <name type="scientific">marine sediment metagenome</name>
    <dbReference type="NCBI Taxonomy" id="412755"/>
    <lineage>
        <taxon>unclassified sequences</taxon>
        <taxon>metagenomes</taxon>
        <taxon>ecological metagenomes</taxon>
    </lineage>
</organism>
<dbReference type="Gene3D" id="3.20.20.70">
    <property type="entry name" value="Aldolase class I"/>
    <property type="match status" value="1"/>
</dbReference>
<sequence length="64" mass="6957">DIIEFILVGASAVQIGTVLHQGLDIITDIINGLKKFLIDNEYGSISEVKGLAHGFKTQEVPDFD</sequence>
<protein>
    <submittedName>
        <fullName evidence="1">Uncharacterized protein</fullName>
    </submittedName>
</protein>
<gene>
    <name evidence="1" type="ORF">S01H4_49681</name>
</gene>
<evidence type="ECO:0000313" key="1">
    <source>
        <dbReference type="EMBL" id="GAH01464.1"/>
    </source>
</evidence>
<dbReference type="SUPFAM" id="SSF51395">
    <property type="entry name" value="FMN-linked oxidoreductases"/>
    <property type="match status" value="1"/>
</dbReference>
<comment type="caution">
    <text evidence="1">The sequence shown here is derived from an EMBL/GenBank/DDBJ whole genome shotgun (WGS) entry which is preliminary data.</text>
</comment>
<dbReference type="InterPro" id="IPR013785">
    <property type="entry name" value="Aldolase_TIM"/>
</dbReference>
<accession>X1D8U3</accession>
<dbReference type="AlphaFoldDB" id="X1D8U3"/>
<name>X1D8U3_9ZZZZ</name>
<reference evidence="1" key="1">
    <citation type="journal article" date="2014" name="Front. Microbiol.">
        <title>High frequency of phylogenetically diverse reductive dehalogenase-homologous genes in deep subseafloor sedimentary metagenomes.</title>
        <authorList>
            <person name="Kawai M."/>
            <person name="Futagami T."/>
            <person name="Toyoda A."/>
            <person name="Takaki Y."/>
            <person name="Nishi S."/>
            <person name="Hori S."/>
            <person name="Arai W."/>
            <person name="Tsubouchi T."/>
            <person name="Morono Y."/>
            <person name="Uchiyama I."/>
            <person name="Ito T."/>
            <person name="Fujiyama A."/>
            <person name="Inagaki F."/>
            <person name="Takami H."/>
        </authorList>
    </citation>
    <scope>NUCLEOTIDE SEQUENCE</scope>
    <source>
        <strain evidence="1">Expedition CK06-06</strain>
    </source>
</reference>
<dbReference type="EMBL" id="BART01028132">
    <property type="protein sequence ID" value="GAH01464.1"/>
    <property type="molecule type" value="Genomic_DNA"/>
</dbReference>